<accession>A0A5C5CN72</accession>
<dbReference type="EMBL" id="VEWK01000004">
    <property type="protein sequence ID" value="TNV12658.1"/>
    <property type="molecule type" value="Genomic_DNA"/>
</dbReference>
<evidence type="ECO:0000256" key="1">
    <source>
        <dbReference type="SAM" id="MobiDB-lite"/>
    </source>
</evidence>
<keyword evidence="5" id="KW-1185">Reference proteome</keyword>
<evidence type="ECO:0008006" key="6">
    <source>
        <dbReference type="Google" id="ProtNLM"/>
    </source>
</evidence>
<evidence type="ECO:0000313" key="3">
    <source>
        <dbReference type="EMBL" id="TNV12658.1"/>
    </source>
</evidence>
<dbReference type="Proteomes" id="UP000313390">
    <property type="component" value="Unassembled WGS sequence"/>
</dbReference>
<dbReference type="RefSeq" id="WP_140020376.1">
    <property type="nucleotide sequence ID" value="NZ_JACIEX010000004.1"/>
</dbReference>
<comment type="caution">
    <text evidence="3">The sequence shown here is derived from an EMBL/GenBank/DDBJ whole genome shotgun (WGS) entry which is preliminary data.</text>
</comment>
<sequence length="721" mass="77709">MTATTIRDFLISLGYQVNKSSEQTFNDSLKKTAENAVKLGIAIEAAAAAVTGAVVKMAQGMEQSYYQSKRLGAAVSDIKAVGYAMSQVGGSAEGAQQAMEGIADFIRRLPGGKSYIQKLIGSEADASNIPAVMGVLAKKFASMPYANAKVQANFIGIDDNTLQAMIRDGGRYYDEYQKLVKKAGVNEDKLAGDSQALMVKVRSLGLSFHILGQKIHQALIAKAGPIIEKFKNWIDKNFDAITKSVSQVAEFILRLSDRIGAFVSRAMEWYDKLDPKSKNLANTVGGVAAAVWAFNKAFGSSPIGIILSLAAAMAILYDDYQRWKETGDVGLVDWSKWEPTIQSVTKALETISGWFKKLAGDEDGSIGGLQIAMGAFATYMATNWAASILATFGRIRLGMVGLAAYIAYETHKALNDNIDYDSLQKHIDAGDAKEWHDEQVSQNWFGKIVRRGLNWGYRSVGKEEPYDENLRTKGLSRKDAQLVSENQSGTRNLPITNELRGILDNAAKRNGVKVNVTSGGQPIIGTSTRRKGSTRHDVGGGRLGAADVQLIDLETGQKLDIRKPRDAKRIENFMADSVAGGATGLGMGSGKNYMGPYTMHIGGGTRAHWGGAPFLASALKEGEKRRTAESRKKREEQEAFIADRLSSLPEGGLPMVDGPFAPAGVQPTSPLMPGNVANNSTANMNLKVENNFMGATDAKQVQSGVEKAGGSLLRNMQPAIR</sequence>
<protein>
    <recommendedName>
        <fullName evidence="6">Bacteriophage protein</fullName>
    </recommendedName>
</protein>
<name>A0A5C5CN72_9HYPH</name>
<reference evidence="3 4" key="1">
    <citation type="journal article" date="2011" name="Int. J. Syst. Evol. Microbiol.">
        <title>Ochrobactrum pecoris sp. nov., isolated from farm animals.</title>
        <authorList>
            <person name="Kampfer P."/>
            <person name="Huber B."/>
            <person name="Busse H.J."/>
            <person name="Scholz H.C."/>
            <person name="Tomaso H."/>
            <person name="Hotzel H."/>
            <person name="Melzer F."/>
        </authorList>
    </citation>
    <scope>NUCLEOTIDE SEQUENCE [LARGE SCALE GENOMIC DNA]</scope>
    <source>
        <strain evidence="3 4">08RB2639</strain>
    </source>
</reference>
<dbReference type="EMBL" id="JACIEX010000004">
    <property type="protein sequence ID" value="MBB4093976.1"/>
    <property type="molecule type" value="Genomic_DNA"/>
</dbReference>
<reference evidence="3" key="2">
    <citation type="submission" date="2019-06" db="EMBL/GenBank/DDBJ databases">
        <authorList>
            <person name="Hu M."/>
        </authorList>
    </citation>
    <scope>NUCLEOTIDE SEQUENCE</scope>
    <source>
        <strain evidence="3">08RB2639</strain>
    </source>
</reference>
<organism evidence="3 4">
    <name type="scientific">Brucella pecoris</name>
    <dbReference type="NCBI Taxonomy" id="867683"/>
    <lineage>
        <taxon>Bacteria</taxon>
        <taxon>Pseudomonadati</taxon>
        <taxon>Pseudomonadota</taxon>
        <taxon>Alphaproteobacteria</taxon>
        <taxon>Hyphomicrobiales</taxon>
        <taxon>Brucellaceae</taxon>
        <taxon>Brucella/Ochrobactrum group</taxon>
        <taxon>Brucella</taxon>
    </lineage>
</organism>
<evidence type="ECO:0000313" key="5">
    <source>
        <dbReference type="Proteomes" id="UP000553980"/>
    </source>
</evidence>
<dbReference type="Proteomes" id="UP000553980">
    <property type="component" value="Unassembled WGS sequence"/>
</dbReference>
<feature type="region of interest" description="Disordered" evidence="1">
    <location>
        <begin position="518"/>
        <end position="541"/>
    </location>
</feature>
<dbReference type="AlphaFoldDB" id="A0A5C5CN72"/>
<feature type="compositionally biased region" description="Polar residues" evidence="1">
    <location>
        <begin position="518"/>
        <end position="527"/>
    </location>
</feature>
<gene>
    <name evidence="3" type="ORF">FIB18_08910</name>
    <name evidence="2" type="ORF">GGQ79_002488</name>
</gene>
<reference evidence="2 5" key="3">
    <citation type="submission" date="2020-08" db="EMBL/GenBank/DDBJ databases">
        <title>Genomic Encyclopedia of Type Strains, Phase IV (KMG-IV): sequencing the most valuable type-strain genomes for metagenomic binning, comparative biology and taxonomic classification.</title>
        <authorList>
            <person name="Goeker M."/>
        </authorList>
    </citation>
    <scope>NUCLEOTIDE SEQUENCE [LARGE SCALE GENOMIC DNA]</scope>
    <source>
        <strain evidence="2 5">DSM 23868</strain>
    </source>
</reference>
<evidence type="ECO:0000313" key="2">
    <source>
        <dbReference type="EMBL" id="MBB4093976.1"/>
    </source>
</evidence>
<evidence type="ECO:0000313" key="4">
    <source>
        <dbReference type="Proteomes" id="UP000313390"/>
    </source>
</evidence>
<proteinExistence type="predicted"/>
<dbReference type="OrthoDB" id="6065087at2"/>